<name>A0A3M7SA68_BRAPC</name>
<dbReference type="AlphaFoldDB" id="A0A3M7SA68"/>
<proteinExistence type="predicted"/>
<reference evidence="1 2" key="1">
    <citation type="journal article" date="2018" name="Sci. Rep.">
        <title>Genomic signatures of local adaptation to the degree of environmental predictability in rotifers.</title>
        <authorList>
            <person name="Franch-Gras L."/>
            <person name="Hahn C."/>
            <person name="Garcia-Roger E.M."/>
            <person name="Carmona M.J."/>
            <person name="Serra M."/>
            <person name="Gomez A."/>
        </authorList>
    </citation>
    <scope>NUCLEOTIDE SEQUENCE [LARGE SCALE GENOMIC DNA]</scope>
    <source>
        <strain evidence="1">HYR1</strain>
    </source>
</reference>
<gene>
    <name evidence="1" type="ORF">BpHYR1_038834</name>
</gene>
<accession>A0A3M7SA68</accession>
<comment type="caution">
    <text evidence="1">The sequence shown here is derived from an EMBL/GenBank/DDBJ whole genome shotgun (WGS) entry which is preliminary data.</text>
</comment>
<organism evidence="1 2">
    <name type="scientific">Brachionus plicatilis</name>
    <name type="common">Marine rotifer</name>
    <name type="synonym">Brachionus muelleri</name>
    <dbReference type="NCBI Taxonomy" id="10195"/>
    <lineage>
        <taxon>Eukaryota</taxon>
        <taxon>Metazoa</taxon>
        <taxon>Spiralia</taxon>
        <taxon>Gnathifera</taxon>
        <taxon>Rotifera</taxon>
        <taxon>Eurotatoria</taxon>
        <taxon>Monogononta</taxon>
        <taxon>Pseudotrocha</taxon>
        <taxon>Ploima</taxon>
        <taxon>Brachionidae</taxon>
        <taxon>Brachionus</taxon>
    </lineage>
</organism>
<evidence type="ECO:0000313" key="2">
    <source>
        <dbReference type="Proteomes" id="UP000276133"/>
    </source>
</evidence>
<dbReference type="Proteomes" id="UP000276133">
    <property type="component" value="Unassembled WGS sequence"/>
</dbReference>
<sequence length="107" mass="11929">MSTKCLPYSTLSPQPPHTQSLFRLAGRLLVLQPQVLMSPFRHDLAMACKTPAAETACTKADSLLGTSSMIGPYTLELEMVEQFHWLNLNCHWHSMMPMRAPLAMAVT</sequence>
<evidence type="ECO:0000313" key="1">
    <source>
        <dbReference type="EMBL" id="RNA32716.1"/>
    </source>
</evidence>
<protein>
    <submittedName>
        <fullName evidence="1">Uncharacterized protein</fullName>
    </submittedName>
</protein>
<dbReference type="EMBL" id="REGN01001758">
    <property type="protein sequence ID" value="RNA32716.1"/>
    <property type="molecule type" value="Genomic_DNA"/>
</dbReference>
<keyword evidence="2" id="KW-1185">Reference proteome</keyword>